<organism evidence="1">
    <name type="scientific">uncultured Caudovirales phage</name>
    <dbReference type="NCBI Taxonomy" id="2100421"/>
    <lineage>
        <taxon>Viruses</taxon>
        <taxon>Duplodnaviria</taxon>
        <taxon>Heunggongvirae</taxon>
        <taxon>Uroviricota</taxon>
        <taxon>Caudoviricetes</taxon>
        <taxon>Peduoviridae</taxon>
        <taxon>Maltschvirus</taxon>
        <taxon>Maltschvirus maltsch</taxon>
    </lineage>
</organism>
<gene>
    <name evidence="1" type="ORF">UFOVP526_48</name>
</gene>
<accession>A0A6J5MPP0</accession>
<sequence>MNNNLTPYLWDAPLKPYHLKPVNAECIIANKMYKSHIYVCHGCGKLVAYAYRNGERYLCDVATSSRRTARRGRSTSFEFQPSQHHSKTCNPDAANAIHPKALDYIYQQEKLFERAGTTPFFKAQMALEDALEWETDAAIERALDDARGI</sequence>
<evidence type="ECO:0000313" key="1">
    <source>
        <dbReference type="EMBL" id="CAB4149145.1"/>
    </source>
</evidence>
<protein>
    <submittedName>
        <fullName evidence="1">Uncharacterized protein</fullName>
    </submittedName>
</protein>
<name>A0A6J5MPP0_9CAUD</name>
<proteinExistence type="predicted"/>
<reference evidence="1" key="1">
    <citation type="submission" date="2020-04" db="EMBL/GenBank/DDBJ databases">
        <authorList>
            <person name="Chiriac C."/>
            <person name="Salcher M."/>
            <person name="Ghai R."/>
            <person name="Kavagutti S V."/>
        </authorList>
    </citation>
    <scope>NUCLEOTIDE SEQUENCE</scope>
</reference>
<dbReference type="EMBL" id="LR796498">
    <property type="protein sequence ID" value="CAB4149145.1"/>
    <property type="molecule type" value="Genomic_DNA"/>
</dbReference>